<dbReference type="Proteomes" id="UP000826656">
    <property type="component" value="Unassembled WGS sequence"/>
</dbReference>
<reference evidence="1 2" key="1">
    <citation type="journal article" date="2021" name="bioRxiv">
        <title>Chromosome-scale and haplotype-resolved genome assembly of a tetraploid potato cultivar.</title>
        <authorList>
            <person name="Sun H."/>
            <person name="Jiao W.-B."/>
            <person name="Krause K."/>
            <person name="Campoy J.A."/>
            <person name="Goel M."/>
            <person name="Folz-Donahue K."/>
            <person name="Kukat C."/>
            <person name="Huettel B."/>
            <person name="Schneeberger K."/>
        </authorList>
    </citation>
    <scope>NUCLEOTIDE SEQUENCE [LARGE SCALE GENOMIC DNA]</scope>
    <source>
        <strain evidence="1">SolTubOtavaFocal</strain>
        <tissue evidence="1">Leaves</tissue>
    </source>
</reference>
<comment type="caution">
    <text evidence="1">The sequence shown here is derived from an EMBL/GenBank/DDBJ whole genome shotgun (WGS) entry which is preliminary data.</text>
</comment>
<organism evidence="1 2">
    <name type="scientific">Solanum tuberosum</name>
    <name type="common">Potato</name>
    <dbReference type="NCBI Taxonomy" id="4113"/>
    <lineage>
        <taxon>Eukaryota</taxon>
        <taxon>Viridiplantae</taxon>
        <taxon>Streptophyta</taxon>
        <taxon>Embryophyta</taxon>
        <taxon>Tracheophyta</taxon>
        <taxon>Spermatophyta</taxon>
        <taxon>Magnoliopsida</taxon>
        <taxon>eudicotyledons</taxon>
        <taxon>Gunneridae</taxon>
        <taxon>Pentapetalae</taxon>
        <taxon>asterids</taxon>
        <taxon>lamiids</taxon>
        <taxon>Solanales</taxon>
        <taxon>Solanaceae</taxon>
        <taxon>Solanoideae</taxon>
        <taxon>Solaneae</taxon>
        <taxon>Solanum</taxon>
    </lineage>
</organism>
<proteinExistence type="predicted"/>
<evidence type="ECO:0000313" key="2">
    <source>
        <dbReference type="Proteomes" id="UP000826656"/>
    </source>
</evidence>
<protein>
    <submittedName>
        <fullName evidence="1">Uncharacterized protein</fullName>
    </submittedName>
</protein>
<keyword evidence="2" id="KW-1185">Reference proteome</keyword>
<gene>
    <name evidence="1" type="ORF">KY290_024921</name>
</gene>
<sequence>MLMGIRGVQPYIPLRVLCQLGRRQILPIMEDMKDFMAEVGPDVSLLEGLAQMIWDGCIVMGLRTLVKERHIGETHLGYSI</sequence>
<name>A0ABQ7US19_SOLTU</name>
<dbReference type="EMBL" id="JAIVGD010000018">
    <property type="protein sequence ID" value="KAH0754651.1"/>
    <property type="molecule type" value="Genomic_DNA"/>
</dbReference>
<accession>A0ABQ7US19</accession>
<evidence type="ECO:0000313" key="1">
    <source>
        <dbReference type="EMBL" id="KAH0754651.1"/>
    </source>
</evidence>